<evidence type="ECO:0000313" key="2">
    <source>
        <dbReference type="EMBL" id="TJZ52535.1"/>
    </source>
</evidence>
<dbReference type="Gene3D" id="3.30.1370.110">
    <property type="match status" value="1"/>
</dbReference>
<dbReference type="PROSITE" id="PS50828">
    <property type="entry name" value="SMR"/>
    <property type="match status" value="1"/>
</dbReference>
<comment type="caution">
    <text evidence="2">The sequence shown here is derived from an EMBL/GenBank/DDBJ whole genome shotgun (WGS) entry which is preliminary data.</text>
</comment>
<feature type="domain" description="Smr" evidence="1">
    <location>
        <begin position="70"/>
        <end position="136"/>
    </location>
</feature>
<dbReference type="EMBL" id="SUME01000009">
    <property type="protein sequence ID" value="TJZ52535.1"/>
    <property type="molecule type" value="Genomic_DNA"/>
</dbReference>
<evidence type="ECO:0000313" key="3">
    <source>
        <dbReference type="Proteomes" id="UP000306808"/>
    </source>
</evidence>
<dbReference type="Proteomes" id="UP000306808">
    <property type="component" value="Unassembled WGS sequence"/>
</dbReference>
<evidence type="ECO:0000259" key="1">
    <source>
        <dbReference type="PROSITE" id="PS50828"/>
    </source>
</evidence>
<dbReference type="InterPro" id="IPR002625">
    <property type="entry name" value="Smr_dom"/>
</dbReference>
<name>A0A4U0NEP4_9SPHI</name>
<sequence>MARKENGDYVSTQTSVHSKQSRQTNTIIIRIGNFVKMARELRRPAKVVDLHADTFLSDWEDYAADELLAESLELLRQTLDAAIYWEYTDIRFIHGKGKGILRREVYNELESYKRSGAIASYHPSYQNEDIVVVHIGL</sequence>
<dbReference type="OrthoDB" id="1524810at2"/>
<proteinExistence type="predicted"/>
<reference evidence="2 3" key="1">
    <citation type="submission" date="2019-04" db="EMBL/GenBank/DDBJ databases">
        <title>Sphingobacterium olei sp. nov., isolated from oil-contaminated soil.</title>
        <authorList>
            <person name="Liu B."/>
        </authorList>
    </citation>
    <scope>NUCLEOTIDE SEQUENCE [LARGE SCALE GENOMIC DNA]</scope>
    <source>
        <strain evidence="2 3">HAL-9</strain>
    </source>
</reference>
<keyword evidence="3" id="KW-1185">Reference proteome</keyword>
<gene>
    <name evidence="2" type="ORF">FAZ15_19295</name>
</gene>
<dbReference type="InterPro" id="IPR036063">
    <property type="entry name" value="Smr_dom_sf"/>
</dbReference>
<dbReference type="Pfam" id="PF01713">
    <property type="entry name" value="Smr"/>
    <property type="match status" value="1"/>
</dbReference>
<protein>
    <recommendedName>
        <fullName evidence="1">Smr domain-containing protein</fullName>
    </recommendedName>
</protein>
<organism evidence="2 3">
    <name type="scientific">Sphingobacterium olei</name>
    <dbReference type="NCBI Taxonomy" id="2571155"/>
    <lineage>
        <taxon>Bacteria</taxon>
        <taxon>Pseudomonadati</taxon>
        <taxon>Bacteroidota</taxon>
        <taxon>Sphingobacteriia</taxon>
        <taxon>Sphingobacteriales</taxon>
        <taxon>Sphingobacteriaceae</taxon>
        <taxon>Sphingobacterium</taxon>
    </lineage>
</organism>
<accession>A0A4U0NEP4</accession>
<dbReference type="AlphaFoldDB" id="A0A4U0NEP4"/>